<dbReference type="EMBL" id="AP014569">
    <property type="protein sequence ID" value="BAO83180.1"/>
    <property type="molecule type" value="Genomic_DNA"/>
</dbReference>
<name>A0A060NP74_9BURK</name>
<organism evidence="2 3">
    <name type="scientific">Serpentinimonas maccroryi</name>
    <dbReference type="NCBI Taxonomy" id="1458426"/>
    <lineage>
        <taxon>Bacteria</taxon>
        <taxon>Pseudomonadati</taxon>
        <taxon>Pseudomonadota</taxon>
        <taxon>Betaproteobacteria</taxon>
        <taxon>Burkholderiales</taxon>
        <taxon>Comamonadaceae</taxon>
        <taxon>Serpentinimonas</taxon>
    </lineage>
</organism>
<reference evidence="2 3" key="1">
    <citation type="journal article" date="2014" name="Nat. Commun.">
        <title>Physiological and genomic features of highly alkaliphilic hydrogen-utilizing Betaproteobacteria from a continental serpentinizing site.</title>
        <authorList>
            <person name="Suzuki S."/>
            <person name="Kuenen J.G."/>
            <person name="Schipper K."/>
            <person name="van der Velde S."/>
            <person name="Ishii S."/>
            <person name="Wu A."/>
            <person name="Sorokin D.Y."/>
            <person name="Tenney A."/>
            <person name="Meng X.Y."/>
            <person name="Morrill P.L."/>
            <person name="Kamagata Y."/>
            <person name="Muyzer G."/>
            <person name="Nealson K.H."/>
        </authorList>
    </citation>
    <scope>NUCLEOTIDE SEQUENCE [LARGE SCALE GENOMIC DNA]</scope>
    <source>
        <strain evidence="2 3">B1</strain>
    </source>
</reference>
<dbReference type="HOGENOM" id="CLU_1945087_0_0_4"/>
<gene>
    <name evidence="2" type="ORF">SMCB_0952</name>
</gene>
<dbReference type="OrthoDB" id="8905439at2"/>
<dbReference type="AlphaFoldDB" id="A0A060NP74"/>
<keyword evidence="3" id="KW-1185">Reference proteome</keyword>
<evidence type="ECO:0000313" key="2">
    <source>
        <dbReference type="EMBL" id="BAO83180.1"/>
    </source>
</evidence>
<keyword evidence="1" id="KW-0472">Membrane</keyword>
<feature type="transmembrane region" description="Helical" evidence="1">
    <location>
        <begin position="27"/>
        <end position="48"/>
    </location>
</feature>
<dbReference type="RefSeq" id="WP_045535437.1">
    <property type="nucleotide sequence ID" value="NZ_AP014569.1"/>
</dbReference>
<protein>
    <submittedName>
        <fullName evidence="2">Rhodanese-related sulfurtransferase</fullName>
    </submittedName>
</protein>
<evidence type="ECO:0000256" key="1">
    <source>
        <dbReference type="SAM" id="Phobius"/>
    </source>
</evidence>
<keyword evidence="2" id="KW-0808">Transferase</keyword>
<accession>A0A060NP74</accession>
<sequence>MFPYSPLHRSHIVPTEAPLAHVPGSIIFWWAFFALGVVAFAAGMWGMVWRRVRRRRLRADLAQWPASGDRATQARFLLELVRRHRLKPPAAWMEALDQAGDPKFVNPDPTQPDPLLALRDAIEDMEYAD</sequence>
<dbReference type="KEGG" id="cbab:SMCB_0952"/>
<keyword evidence="1" id="KW-1133">Transmembrane helix</keyword>
<proteinExistence type="predicted"/>
<keyword evidence="1" id="KW-0812">Transmembrane</keyword>
<evidence type="ECO:0000313" key="3">
    <source>
        <dbReference type="Proteomes" id="UP000066014"/>
    </source>
</evidence>
<dbReference type="Proteomes" id="UP000066014">
    <property type="component" value="Chromosome"/>
</dbReference>
<dbReference type="GO" id="GO:0016740">
    <property type="term" value="F:transferase activity"/>
    <property type="evidence" value="ECO:0007669"/>
    <property type="project" value="UniProtKB-KW"/>
</dbReference>